<gene>
    <name evidence="2" type="ORF">FY030_08125</name>
</gene>
<dbReference type="AlphaFoldDB" id="A0A5J6V4I1"/>
<accession>A0A5J6V4I1</accession>
<dbReference type="OrthoDB" id="9944417at2"/>
<proteinExistence type="predicted"/>
<feature type="transmembrane region" description="Helical" evidence="1">
    <location>
        <begin position="40"/>
        <end position="60"/>
    </location>
</feature>
<evidence type="ECO:0000313" key="2">
    <source>
        <dbReference type="EMBL" id="QFG68685.1"/>
    </source>
</evidence>
<keyword evidence="1" id="KW-1133">Transmembrane helix</keyword>
<protein>
    <submittedName>
        <fullName evidence="2">Uncharacterized protein</fullName>
    </submittedName>
</protein>
<dbReference type="KEGG" id="serw:FY030_08125"/>
<organism evidence="2 3">
    <name type="scientific">Ornithinimicrobium pratense</name>
    <dbReference type="NCBI Taxonomy" id="2593973"/>
    <lineage>
        <taxon>Bacteria</taxon>
        <taxon>Bacillati</taxon>
        <taxon>Actinomycetota</taxon>
        <taxon>Actinomycetes</taxon>
        <taxon>Micrococcales</taxon>
        <taxon>Ornithinimicrobiaceae</taxon>
        <taxon>Ornithinimicrobium</taxon>
    </lineage>
</organism>
<sequence>MPAGPHPTPPSWLVVLAGALAVVPFAVLGDLVEASDRATVTLRVGVVIVSLIAVLLWRALHRSFGSVAARVGIVGLAFFGFVAMTLLSRMAAFPDRVFALPFLFPVWLAALLFVATALTERSARRRLG</sequence>
<name>A0A5J6V4I1_9MICO</name>
<dbReference type="RefSeq" id="WP_158061071.1">
    <property type="nucleotide sequence ID" value="NZ_CP044427.1"/>
</dbReference>
<feature type="transmembrane region" description="Helical" evidence="1">
    <location>
        <begin position="12"/>
        <end position="28"/>
    </location>
</feature>
<keyword evidence="3" id="KW-1185">Reference proteome</keyword>
<keyword evidence="1" id="KW-0812">Transmembrane</keyword>
<keyword evidence="1" id="KW-0472">Membrane</keyword>
<feature type="transmembrane region" description="Helical" evidence="1">
    <location>
        <begin position="98"/>
        <end position="118"/>
    </location>
</feature>
<feature type="transmembrane region" description="Helical" evidence="1">
    <location>
        <begin position="67"/>
        <end position="86"/>
    </location>
</feature>
<reference evidence="2 3" key="1">
    <citation type="submission" date="2019-09" db="EMBL/GenBank/DDBJ databases">
        <title>Serinicoccus pratensis sp. nov., isolated from meadow soil.</title>
        <authorList>
            <person name="Zhang W."/>
        </authorList>
    </citation>
    <scope>NUCLEOTIDE SEQUENCE [LARGE SCALE GENOMIC DNA]</scope>
    <source>
        <strain evidence="2 3">W204</strain>
    </source>
</reference>
<evidence type="ECO:0000313" key="3">
    <source>
        <dbReference type="Proteomes" id="UP000326546"/>
    </source>
</evidence>
<dbReference type="Proteomes" id="UP000326546">
    <property type="component" value="Chromosome"/>
</dbReference>
<evidence type="ECO:0000256" key="1">
    <source>
        <dbReference type="SAM" id="Phobius"/>
    </source>
</evidence>
<dbReference type="EMBL" id="CP044427">
    <property type="protein sequence ID" value="QFG68685.1"/>
    <property type="molecule type" value="Genomic_DNA"/>
</dbReference>